<proteinExistence type="predicted"/>
<name>X1LMD9_9ZZZZ</name>
<reference evidence="1" key="1">
    <citation type="journal article" date="2014" name="Front. Microbiol.">
        <title>High frequency of phylogenetically diverse reductive dehalogenase-homologous genes in deep subseafloor sedimentary metagenomes.</title>
        <authorList>
            <person name="Kawai M."/>
            <person name="Futagami T."/>
            <person name="Toyoda A."/>
            <person name="Takaki Y."/>
            <person name="Nishi S."/>
            <person name="Hori S."/>
            <person name="Arai W."/>
            <person name="Tsubouchi T."/>
            <person name="Morono Y."/>
            <person name="Uchiyama I."/>
            <person name="Ito T."/>
            <person name="Fujiyama A."/>
            <person name="Inagaki F."/>
            <person name="Takami H."/>
        </authorList>
    </citation>
    <scope>NUCLEOTIDE SEQUENCE</scope>
    <source>
        <strain evidence="1">Expedition CK06-06</strain>
    </source>
</reference>
<dbReference type="AlphaFoldDB" id="X1LMD9"/>
<comment type="caution">
    <text evidence="1">The sequence shown here is derived from an EMBL/GenBank/DDBJ whole genome shotgun (WGS) entry which is preliminary data.</text>
</comment>
<gene>
    <name evidence="1" type="ORF">S06H3_23395</name>
</gene>
<dbReference type="EMBL" id="BARV01012707">
    <property type="protein sequence ID" value="GAI06966.1"/>
    <property type="molecule type" value="Genomic_DNA"/>
</dbReference>
<sequence>ANDTSGDQLESDIYSFRIIGISCSFTYTVKGVFESVISHVSRI</sequence>
<protein>
    <submittedName>
        <fullName evidence="1">Uncharacterized protein</fullName>
    </submittedName>
</protein>
<accession>X1LMD9</accession>
<organism evidence="1">
    <name type="scientific">marine sediment metagenome</name>
    <dbReference type="NCBI Taxonomy" id="412755"/>
    <lineage>
        <taxon>unclassified sequences</taxon>
        <taxon>metagenomes</taxon>
        <taxon>ecological metagenomes</taxon>
    </lineage>
</organism>
<evidence type="ECO:0000313" key="1">
    <source>
        <dbReference type="EMBL" id="GAI06966.1"/>
    </source>
</evidence>
<feature type="non-terminal residue" evidence="1">
    <location>
        <position position="1"/>
    </location>
</feature>